<dbReference type="PANTHER" id="PTHR24300">
    <property type="entry name" value="CYTOCHROME P450 508A4-RELATED"/>
    <property type="match status" value="1"/>
</dbReference>
<keyword evidence="4 8" id="KW-0560">Oxidoreductase</keyword>
<comment type="cofactor">
    <cofactor evidence="1 7">
        <name>heme</name>
        <dbReference type="ChEBI" id="CHEBI:30413"/>
    </cofactor>
</comment>
<feature type="chain" id="PRO_5042880489" description="Cytochrome P450" evidence="9">
    <location>
        <begin position="21"/>
        <end position="493"/>
    </location>
</feature>
<dbReference type="InterPro" id="IPR036396">
    <property type="entry name" value="Cyt_P450_sf"/>
</dbReference>
<sequence>MLAALVLGIILVVVFICVLDRKPPNLPPGIWGWPLLGTFPSQDIPMAEQVKALKQKYGDIFTWRIGGQLHIFLSGYEVIKTAMNRLEFSNRPQIYSLDMFSDHIQAGIVNTSGKVWQNSRRFALKHLINMGMGKNSYESVILNEVISLIKDFENFVGNPGQLPWSINVAVLNVIWRIVADRRYEVDDEEIHRFQMLQSKLFDDVSPVLAKYDHMPWIGKIVPHRVTRWLGAEEFYQITRQLMAYHRKCIAEHKAVLDLANPRDYVDYYLLEMEAQKDNPDSTLSELDLAISLNDLFVAGSETTASTIRWAIFYLAKHQDVQAKVHKELDSVLDRGQLPTLELKSRLPYLEAVTGEVHRLISLLALSVPHASTENTSLNGYNIPKGAVIVTSIECCHTDPELWERPNDFYPEHFLSEDGQVLKNRDGFLPFSVGKRVCPGEALANMELYLFLGGLLQNFHFQLPEGEDLNPKRNPRDRFVNAVKPFKVIISKRG</sequence>
<feature type="signal peptide" evidence="9">
    <location>
        <begin position="1"/>
        <end position="20"/>
    </location>
</feature>
<dbReference type="PRINTS" id="PR00463">
    <property type="entry name" value="EP450I"/>
</dbReference>
<dbReference type="GO" id="GO:0006082">
    <property type="term" value="P:organic acid metabolic process"/>
    <property type="evidence" value="ECO:0007669"/>
    <property type="project" value="TreeGrafter"/>
</dbReference>
<keyword evidence="9" id="KW-0732">Signal</keyword>
<evidence type="ECO:0008006" key="12">
    <source>
        <dbReference type="Google" id="ProtNLM"/>
    </source>
</evidence>
<dbReference type="PRINTS" id="PR00385">
    <property type="entry name" value="P450"/>
</dbReference>
<keyword evidence="5 7" id="KW-0408">Iron</keyword>
<keyword evidence="3 7" id="KW-0479">Metal-binding</keyword>
<dbReference type="GO" id="GO:0006805">
    <property type="term" value="P:xenobiotic metabolic process"/>
    <property type="evidence" value="ECO:0007669"/>
    <property type="project" value="TreeGrafter"/>
</dbReference>
<dbReference type="InterPro" id="IPR001128">
    <property type="entry name" value="Cyt_P450"/>
</dbReference>
<organism evidence="10 11">
    <name type="scientific">Halocaridina rubra</name>
    <name type="common">Hawaiian red shrimp</name>
    <dbReference type="NCBI Taxonomy" id="373956"/>
    <lineage>
        <taxon>Eukaryota</taxon>
        <taxon>Metazoa</taxon>
        <taxon>Ecdysozoa</taxon>
        <taxon>Arthropoda</taxon>
        <taxon>Crustacea</taxon>
        <taxon>Multicrustacea</taxon>
        <taxon>Malacostraca</taxon>
        <taxon>Eumalacostraca</taxon>
        <taxon>Eucarida</taxon>
        <taxon>Decapoda</taxon>
        <taxon>Pleocyemata</taxon>
        <taxon>Caridea</taxon>
        <taxon>Atyoidea</taxon>
        <taxon>Atyidae</taxon>
        <taxon>Halocaridina</taxon>
    </lineage>
</organism>
<dbReference type="InterPro" id="IPR017972">
    <property type="entry name" value="Cyt_P450_CS"/>
</dbReference>
<evidence type="ECO:0000313" key="10">
    <source>
        <dbReference type="EMBL" id="KAK7086809.1"/>
    </source>
</evidence>
<dbReference type="GO" id="GO:0016712">
    <property type="term" value="F:oxidoreductase activity, acting on paired donors, with incorporation or reduction of molecular oxygen, reduced flavin or flavoprotein as one donor, and incorporation of one atom of oxygen"/>
    <property type="evidence" value="ECO:0007669"/>
    <property type="project" value="TreeGrafter"/>
</dbReference>
<dbReference type="EMBL" id="JAXCGZ010000074">
    <property type="protein sequence ID" value="KAK7086809.1"/>
    <property type="molecule type" value="Genomic_DNA"/>
</dbReference>
<dbReference type="FunFam" id="1.10.630.10:FF:000036">
    <property type="entry name" value="CYtochrome P450 family"/>
    <property type="match status" value="1"/>
</dbReference>
<dbReference type="SUPFAM" id="SSF48264">
    <property type="entry name" value="Cytochrome P450"/>
    <property type="match status" value="1"/>
</dbReference>
<proteinExistence type="inferred from homology"/>
<evidence type="ECO:0000256" key="9">
    <source>
        <dbReference type="SAM" id="SignalP"/>
    </source>
</evidence>
<dbReference type="Gene3D" id="1.10.630.10">
    <property type="entry name" value="Cytochrome P450"/>
    <property type="match status" value="1"/>
</dbReference>
<dbReference type="GO" id="GO:0005506">
    <property type="term" value="F:iron ion binding"/>
    <property type="evidence" value="ECO:0007669"/>
    <property type="project" value="InterPro"/>
</dbReference>
<comment type="caution">
    <text evidence="10">The sequence shown here is derived from an EMBL/GenBank/DDBJ whole genome shotgun (WGS) entry which is preliminary data.</text>
</comment>
<dbReference type="GO" id="GO:0005737">
    <property type="term" value="C:cytoplasm"/>
    <property type="evidence" value="ECO:0007669"/>
    <property type="project" value="TreeGrafter"/>
</dbReference>
<gene>
    <name evidence="10" type="ORF">SK128_000310</name>
</gene>
<evidence type="ECO:0000256" key="8">
    <source>
        <dbReference type="RuleBase" id="RU000461"/>
    </source>
</evidence>
<dbReference type="PANTHER" id="PTHR24300:SF403">
    <property type="entry name" value="CYTOCHROME P450 306A1"/>
    <property type="match status" value="1"/>
</dbReference>
<evidence type="ECO:0000256" key="3">
    <source>
        <dbReference type="ARBA" id="ARBA00022723"/>
    </source>
</evidence>
<evidence type="ECO:0000256" key="5">
    <source>
        <dbReference type="ARBA" id="ARBA00023004"/>
    </source>
</evidence>
<evidence type="ECO:0000313" key="11">
    <source>
        <dbReference type="Proteomes" id="UP001381693"/>
    </source>
</evidence>
<evidence type="ECO:0000256" key="2">
    <source>
        <dbReference type="ARBA" id="ARBA00010617"/>
    </source>
</evidence>
<dbReference type="GO" id="GO:0008395">
    <property type="term" value="F:steroid hydroxylase activity"/>
    <property type="evidence" value="ECO:0007669"/>
    <property type="project" value="TreeGrafter"/>
</dbReference>
<protein>
    <recommendedName>
        <fullName evidence="12">Cytochrome P450</fullName>
    </recommendedName>
</protein>
<name>A0AAN9FUK8_HALRR</name>
<evidence type="ECO:0000256" key="1">
    <source>
        <dbReference type="ARBA" id="ARBA00001971"/>
    </source>
</evidence>
<dbReference type="GO" id="GO:0020037">
    <property type="term" value="F:heme binding"/>
    <property type="evidence" value="ECO:0007669"/>
    <property type="project" value="InterPro"/>
</dbReference>
<evidence type="ECO:0000256" key="4">
    <source>
        <dbReference type="ARBA" id="ARBA00023002"/>
    </source>
</evidence>
<dbReference type="PROSITE" id="PS00086">
    <property type="entry name" value="CYTOCHROME_P450"/>
    <property type="match status" value="1"/>
</dbReference>
<dbReference type="InterPro" id="IPR050182">
    <property type="entry name" value="Cytochrome_P450_fam2"/>
</dbReference>
<dbReference type="Proteomes" id="UP001381693">
    <property type="component" value="Unassembled WGS sequence"/>
</dbReference>
<accession>A0AAN9FUK8</accession>
<dbReference type="InterPro" id="IPR002401">
    <property type="entry name" value="Cyt_P450_E_grp-I"/>
</dbReference>
<dbReference type="AlphaFoldDB" id="A0AAN9FUK8"/>
<keyword evidence="6 8" id="KW-0503">Monooxygenase</keyword>
<evidence type="ECO:0000256" key="6">
    <source>
        <dbReference type="ARBA" id="ARBA00023033"/>
    </source>
</evidence>
<keyword evidence="11" id="KW-1185">Reference proteome</keyword>
<dbReference type="Pfam" id="PF00067">
    <property type="entry name" value="p450"/>
    <property type="match status" value="1"/>
</dbReference>
<feature type="binding site" description="axial binding residue" evidence="7">
    <location>
        <position position="437"/>
    </location>
    <ligand>
        <name>heme</name>
        <dbReference type="ChEBI" id="CHEBI:30413"/>
    </ligand>
    <ligandPart>
        <name>Fe</name>
        <dbReference type="ChEBI" id="CHEBI:18248"/>
    </ligandPart>
</feature>
<reference evidence="10 11" key="1">
    <citation type="submission" date="2023-11" db="EMBL/GenBank/DDBJ databases">
        <title>Halocaridina rubra genome assembly.</title>
        <authorList>
            <person name="Smith C."/>
        </authorList>
    </citation>
    <scope>NUCLEOTIDE SEQUENCE [LARGE SCALE GENOMIC DNA]</scope>
    <source>
        <strain evidence="10">EP-1</strain>
        <tissue evidence="10">Whole</tissue>
    </source>
</reference>
<evidence type="ECO:0000256" key="7">
    <source>
        <dbReference type="PIRSR" id="PIRSR602401-1"/>
    </source>
</evidence>
<keyword evidence="7 8" id="KW-0349">Heme</keyword>
<comment type="similarity">
    <text evidence="2 8">Belongs to the cytochrome P450 family.</text>
</comment>